<dbReference type="PANTHER" id="PTHR43391">
    <property type="entry name" value="RETINOL DEHYDROGENASE-RELATED"/>
    <property type="match status" value="1"/>
</dbReference>
<proteinExistence type="inferred from homology"/>
<protein>
    <recommendedName>
        <fullName evidence="4">Short-chain dehydrogenase/reductase SDR</fullName>
    </recommendedName>
</protein>
<dbReference type="InterPro" id="IPR036291">
    <property type="entry name" value="NAD(P)-bd_dom_sf"/>
</dbReference>
<dbReference type="PROSITE" id="PS00061">
    <property type="entry name" value="ADH_SHORT"/>
    <property type="match status" value="1"/>
</dbReference>
<dbReference type="PRINTS" id="PR00080">
    <property type="entry name" value="SDRFAMILY"/>
</dbReference>
<dbReference type="Pfam" id="PF00106">
    <property type="entry name" value="adh_short"/>
    <property type="match status" value="1"/>
</dbReference>
<dbReference type="EMBL" id="BARV01039936">
    <property type="protein sequence ID" value="GAI49247.1"/>
    <property type="molecule type" value="Genomic_DNA"/>
</dbReference>
<keyword evidence="2" id="KW-0560">Oxidoreductase</keyword>
<dbReference type="Gene3D" id="3.40.50.720">
    <property type="entry name" value="NAD(P)-binding Rossmann-like Domain"/>
    <property type="match status" value="1"/>
</dbReference>
<name>X1NYW3_9ZZZZ</name>
<dbReference type="AlphaFoldDB" id="X1NYW3"/>
<reference evidence="3" key="1">
    <citation type="journal article" date="2014" name="Front. Microbiol.">
        <title>High frequency of phylogenetically diverse reductive dehalogenase-homologous genes in deep subseafloor sedimentary metagenomes.</title>
        <authorList>
            <person name="Kawai M."/>
            <person name="Futagami T."/>
            <person name="Toyoda A."/>
            <person name="Takaki Y."/>
            <person name="Nishi S."/>
            <person name="Hori S."/>
            <person name="Arai W."/>
            <person name="Tsubouchi T."/>
            <person name="Morono Y."/>
            <person name="Uchiyama I."/>
            <person name="Ito T."/>
            <person name="Fujiyama A."/>
            <person name="Inagaki F."/>
            <person name="Takami H."/>
        </authorList>
    </citation>
    <scope>NUCLEOTIDE SEQUENCE</scope>
    <source>
        <strain evidence="3">Expedition CK06-06</strain>
    </source>
</reference>
<dbReference type="InterPro" id="IPR002347">
    <property type="entry name" value="SDR_fam"/>
</dbReference>
<evidence type="ECO:0008006" key="4">
    <source>
        <dbReference type="Google" id="ProtNLM"/>
    </source>
</evidence>
<dbReference type="PRINTS" id="PR00081">
    <property type="entry name" value="GDHRDH"/>
</dbReference>
<evidence type="ECO:0000256" key="2">
    <source>
        <dbReference type="ARBA" id="ARBA00023002"/>
    </source>
</evidence>
<sequence length="156" mass="17406">MDSRFRGNDINAGEMQSIFETNYFGPVNLIQAVVPHMIDAGAGLIINIASLAGRFGHLFNATYSASKHALVGVSRSIRVELKPFNIKVVSVEPGYHKTEIIRANANLLENFYNEGSPMFDLNRGFARLMLKRVFPWAGQPERVARKIVQIMGMKNP</sequence>
<evidence type="ECO:0000256" key="1">
    <source>
        <dbReference type="ARBA" id="ARBA00006484"/>
    </source>
</evidence>
<organism evidence="3">
    <name type="scientific">marine sediment metagenome</name>
    <dbReference type="NCBI Taxonomy" id="412755"/>
    <lineage>
        <taxon>unclassified sequences</taxon>
        <taxon>metagenomes</taxon>
        <taxon>ecological metagenomes</taxon>
    </lineage>
</organism>
<feature type="non-terminal residue" evidence="3">
    <location>
        <position position="156"/>
    </location>
</feature>
<dbReference type="SUPFAM" id="SSF51735">
    <property type="entry name" value="NAD(P)-binding Rossmann-fold domains"/>
    <property type="match status" value="1"/>
</dbReference>
<dbReference type="GO" id="GO:0016491">
    <property type="term" value="F:oxidoreductase activity"/>
    <property type="evidence" value="ECO:0007669"/>
    <property type="project" value="UniProtKB-KW"/>
</dbReference>
<dbReference type="InterPro" id="IPR020904">
    <property type="entry name" value="Sc_DH/Rdtase_CS"/>
</dbReference>
<dbReference type="PANTHER" id="PTHR43391:SF86">
    <property type="entry name" value="SHORT-CHAIN DEHYDROGENASE_REDUCTASE FAMILY PROTEIN"/>
    <property type="match status" value="1"/>
</dbReference>
<dbReference type="GO" id="GO:0005829">
    <property type="term" value="C:cytosol"/>
    <property type="evidence" value="ECO:0007669"/>
    <property type="project" value="TreeGrafter"/>
</dbReference>
<accession>X1NYW3</accession>
<comment type="similarity">
    <text evidence="1">Belongs to the short-chain dehydrogenases/reductases (SDR) family.</text>
</comment>
<gene>
    <name evidence="3" type="ORF">S06H3_61045</name>
</gene>
<comment type="caution">
    <text evidence="3">The sequence shown here is derived from an EMBL/GenBank/DDBJ whole genome shotgun (WGS) entry which is preliminary data.</text>
</comment>
<evidence type="ECO:0000313" key="3">
    <source>
        <dbReference type="EMBL" id="GAI49247.1"/>
    </source>
</evidence>